<keyword evidence="8" id="KW-1185">Reference proteome</keyword>
<keyword evidence="4 6" id="KW-1133">Transmembrane helix</keyword>
<comment type="caution">
    <text evidence="7">The sequence shown here is derived from an EMBL/GenBank/DDBJ whole genome shotgun (WGS) entry which is preliminary data.</text>
</comment>
<feature type="transmembrane region" description="Helical" evidence="6">
    <location>
        <begin position="359"/>
        <end position="381"/>
    </location>
</feature>
<feature type="transmembrane region" description="Helical" evidence="6">
    <location>
        <begin position="172"/>
        <end position="191"/>
    </location>
</feature>
<dbReference type="Proteomes" id="UP001209885">
    <property type="component" value="Unassembled WGS sequence"/>
</dbReference>
<keyword evidence="5 6" id="KW-0472">Membrane</keyword>
<feature type="transmembrane region" description="Helical" evidence="6">
    <location>
        <begin position="298"/>
        <end position="321"/>
    </location>
</feature>
<dbReference type="EMBL" id="JAPFQN010000003">
    <property type="protein sequence ID" value="MCX2743036.1"/>
    <property type="molecule type" value="Genomic_DNA"/>
</dbReference>
<comment type="subcellular location">
    <subcellularLocation>
        <location evidence="1">Cell membrane</location>
        <topology evidence="1">Multi-pass membrane protein</topology>
    </subcellularLocation>
</comment>
<dbReference type="PANTHER" id="PTHR30250:SF11">
    <property type="entry name" value="O-ANTIGEN TRANSPORTER-RELATED"/>
    <property type="match status" value="1"/>
</dbReference>
<reference evidence="7 8" key="1">
    <citation type="submission" date="2022-11" db="EMBL/GenBank/DDBJ databases">
        <title>The characterization of three novel Bacteroidetes species and genomic analysis of their roles in tidal elemental geochemical cycles.</title>
        <authorList>
            <person name="Ma K."/>
        </authorList>
    </citation>
    <scope>NUCLEOTIDE SEQUENCE [LARGE SCALE GENOMIC DNA]</scope>
    <source>
        <strain evidence="7 8">M17</strain>
    </source>
</reference>
<feature type="transmembrane region" description="Helical" evidence="6">
    <location>
        <begin position="149"/>
        <end position="166"/>
    </location>
</feature>
<feature type="transmembrane region" description="Helical" evidence="6">
    <location>
        <begin position="387"/>
        <end position="410"/>
    </location>
</feature>
<feature type="transmembrane region" description="Helical" evidence="6">
    <location>
        <begin position="327"/>
        <end position="347"/>
    </location>
</feature>
<feature type="transmembrane region" description="Helical" evidence="6">
    <location>
        <begin position="214"/>
        <end position="233"/>
    </location>
</feature>
<feature type="transmembrane region" description="Helical" evidence="6">
    <location>
        <begin position="422"/>
        <end position="441"/>
    </location>
</feature>
<dbReference type="RefSeq" id="WP_266055406.1">
    <property type="nucleotide sequence ID" value="NZ_JAPFQN010000003.1"/>
</dbReference>
<protein>
    <submittedName>
        <fullName evidence="7">Polysaccharide biosynthesis C-terminal domain-containing protein</fullName>
    </submittedName>
</protein>
<feature type="transmembrane region" description="Helical" evidence="6">
    <location>
        <begin position="47"/>
        <end position="67"/>
    </location>
</feature>
<evidence type="ECO:0000256" key="4">
    <source>
        <dbReference type="ARBA" id="ARBA00022989"/>
    </source>
</evidence>
<name>A0ABT3RMJ8_9BACT</name>
<keyword evidence="3 6" id="KW-0812">Transmembrane</keyword>
<feature type="transmembrane region" description="Helical" evidence="6">
    <location>
        <begin position="112"/>
        <end position="129"/>
    </location>
</feature>
<evidence type="ECO:0000256" key="2">
    <source>
        <dbReference type="ARBA" id="ARBA00022475"/>
    </source>
</evidence>
<evidence type="ECO:0000256" key="5">
    <source>
        <dbReference type="ARBA" id="ARBA00023136"/>
    </source>
</evidence>
<accession>A0ABT3RMJ8</accession>
<feature type="transmembrane region" description="Helical" evidence="6">
    <location>
        <begin position="253"/>
        <end position="273"/>
    </location>
</feature>
<proteinExistence type="predicted"/>
<keyword evidence="2" id="KW-1003">Cell membrane</keyword>
<dbReference type="InterPro" id="IPR050833">
    <property type="entry name" value="Poly_Biosynth_Transport"/>
</dbReference>
<sequence>MKGDRAQIQAFWFTVINYLGTAIGIFSTILIYPYGKTFYGKIGFIDSAAQILFPLMVFGAGHALIHFYPTLSHNYKSKLISFSIRNILILSVIIGALIFAGGFLFDQEKYKYLYYSFPMAIALAGIELFKRQAANIQRISIPTLYEKIIPKISLPLVFILVILGPFNETSGLILLVASFFLILLLSASYVYKKSDFSIALNHQELFSQINKKEYFTYAFYAFLASWGSFLAFRLDGLMIPLFLDFSDNGSYKIGVNLASAISVPATGLFTIYAPKVSQLVKENDIDTLKIKYRETAKLLFFIGAILSGCIIIGIKTFFEILPSGEELMASLPVIYVMSISVLINMGTGLNSEIIAYSKYYRFNIVSVLGLVLVNIILNLYILTQTDYGIAGVAFASLLAMVLFNTLKLGFIYRKFKILPFDIGYLFLFISLGLVFSLTSFIPDFENLWLTLIFKIGIAIVLSLFIVYKLKLIHVYNQWVERFIG</sequence>
<feature type="transmembrane region" description="Helical" evidence="6">
    <location>
        <begin position="447"/>
        <end position="467"/>
    </location>
</feature>
<evidence type="ECO:0000256" key="1">
    <source>
        <dbReference type="ARBA" id="ARBA00004651"/>
    </source>
</evidence>
<evidence type="ECO:0000256" key="6">
    <source>
        <dbReference type="SAM" id="Phobius"/>
    </source>
</evidence>
<evidence type="ECO:0000256" key="3">
    <source>
        <dbReference type="ARBA" id="ARBA00022692"/>
    </source>
</evidence>
<feature type="transmembrane region" description="Helical" evidence="6">
    <location>
        <begin position="12"/>
        <end position="35"/>
    </location>
</feature>
<dbReference type="PANTHER" id="PTHR30250">
    <property type="entry name" value="PST FAMILY PREDICTED COLANIC ACID TRANSPORTER"/>
    <property type="match status" value="1"/>
</dbReference>
<evidence type="ECO:0000313" key="8">
    <source>
        <dbReference type="Proteomes" id="UP001209885"/>
    </source>
</evidence>
<organism evidence="7 8">
    <name type="scientific">Mangrovivirga halotolerans</name>
    <dbReference type="NCBI Taxonomy" id="2993936"/>
    <lineage>
        <taxon>Bacteria</taxon>
        <taxon>Pseudomonadati</taxon>
        <taxon>Bacteroidota</taxon>
        <taxon>Cytophagia</taxon>
        <taxon>Cytophagales</taxon>
        <taxon>Mangrovivirgaceae</taxon>
        <taxon>Mangrovivirga</taxon>
    </lineage>
</organism>
<feature type="transmembrane region" description="Helical" evidence="6">
    <location>
        <begin position="87"/>
        <end position="106"/>
    </location>
</feature>
<evidence type="ECO:0000313" key="7">
    <source>
        <dbReference type="EMBL" id="MCX2743036.1"/>
    </source>
</evidence>
<gene>
    <name evidence="7" type="ORF">OO013_04125</name>
</gene>